<evidence type="ECO:0000313" key="12">
    <source>
        <dbReference type="Proteomes" id="UP001454489"/>
    </source>
</evidence>
<dbReference type="EC" id="2.7.13.3" evidence="2"/>
<comment type="function">
    <text evidence="6">May play the central regulatory role in sporulation. It may be an element of the effector pathway responsible for the activation of sporulation genes in response to nutritional stress. Spo0A may act in concert with spo0H (a sigma factor) to control the expression of some genes that are critical to the sporulation process.</text>
</comment>
<dbReference type="SUPFAM" id="SSF52172">
    <property type="entry name" value="CheY-like"/>
    <property type="match status" value="1"/>
</dbReference>
<reference evidence="11 12" key="1">
    <citation type="submission" date="2024-03" db="EMBL/GenBank/DDBJ databases">
        <title>Human intestinal bacterial collection.</title>
        <authorList>
            <person name="Pauvert C."/>
            <person name="Hitch T.C.A."/>
            <person name="Clavel T."/>
        </authorList>
    </citation>
    <scope>NUCLEOTIDE SEQUENCE [LARGE SCALE GENOMIC DNA]</scope>
    <source>
        <strain evidence="11 12">CLA-AA-H185</strain>
    </source>
</reference>
<dbReference type="GO" id="GO:0016301">
    <property type="term" value="F:kinase activity"/>
    <property type="evidence" value="ECO:0007669"/>
    <property type="project" value="UniProtKB-KW"/>
</dbReference>
<dbReference type="PANTHER" id="PTHR45339">
    <property type="entry name" value="HYBRID SIGNAL TRANSDUCTION HISTIDINE KINASE J"/>
    <property type="match status" value="1"/>
</dbReference>
<dbReference type="InterPro" id="IPR003661">
    <property type="entry name" value="HisK_dim/P_dom"/>
</dbReference>
<protein>
    <recommendedName>
        <fullName evidence="3">Stage 0 sporulation protein A homolog</fullName>
        <ecNumber evidence="2">2.7.13.3</ecNumber>
    </recommendedName>
</protein>
<comment type="caution">
    <text evidence="11">The sequence shown here is derived from an EMBL/GenBank/DDBJ whole genome shotgun (WGS) entry which is preliminary data.</text>
</comment>
<dbReference type="InterPro" id="IPR011006">
    <property type="entry name" value="CheY-like_superfamily"/>
</dbReference>
<keyword evidence="5" id="KW-0902">Two-component regulatory system</keyword>
<evidence type="ECO:0000256" key="4">
    <source>
        <dbReference type="ARBA" id="ARBA00022553"/>
    </source>
</evidence>
<keyword evidence="4 7" id="KW-0597">Phosphoprotein</keyword>
<feature type="transmembrane region" description="Helical" evidence="9">
    <location>
        <begin position="51"/>
        <end position="67"/>
    </location>
</feature>
<dbReference type="SUPFAM" id="SSF47384">
    <property type="entry name" value="Homodimeric domain of signal transducing histidine kinase"/>
    <property type="match status" value="1"/>
</dbReference>
<dbReference type="CDD" id="cd00082">
    <property type="entry name" value="HisKA"/>
    <property type="match status" value="1"/>
</dbReference>
<dbReference type="EMBL" id="JBBMEX010000015">
    <property type="protein sequence ID" value="MEQ2558680.1"/>
    <property type="molecule type" value="Genomic_DNA"/>
</dbReference>
<evidence type="ECO:0000256" key="2">
    <source>
        <dbReference type="ARBA" id="ARBA00012438"/>
    </source>
</evidence>
<dbReference type="InterPro" id="IPR001789">
    <property type="entry name" value="Sig_transdc_resp-reg_receiver"/>
</dbReference>
<evidence type="ECO:0000256" key="9">
    <source>
        <dbReference type="SAM" id="Phobius"/>
    </source>
</evidence>
<dbReference type="Pfam" id="PF00512">
    <property type="entry name" value="HisKA"/>
    <property type="match status" value="1"/>
</dbReference>
<feature type="modified residue" description="4-aspartylphosphate" evidence="7">
    <location>
        <position position="114"/>
    </location>
</feature>
<keyword evidence="9" id="KW-0812">Transmembrane</keyword>
<evidence type="ECO:0000256" key="7">
    <source>
        <dbReference type="PROSITE-ProRule" id="PRU00169"/>
    </source>
</evidence>
<evidence type="ECO:0000256" key="1">
    <source>
        <dbReference type="ARBA" id="ARBA00000085"/>
    </source>
</evidence>
<keyword evidence="9" id="KW-0472">Membrane</keyword>
<evidence type="ECO:0000256" key="6">
    <source>
        <dbReference type="ARBA" id="ARBA00024867"/>
    </source>
</evidence>
<feature type="coiled-coil region" evidence="8">
    <location>
        <begin position="71"/>
        <end position="98"/>
    </location>
</feature>
<evidence type="ECO:0000256" key="5">
    <source>
        <dbReference type="ARBA" id="ARBA00023012"/>
    </source>
</evidence>
<keyword evidence="12" id="KW-1185">Reference proteome</keyword>
<dbReference type="Proteomes" id="UP001454489">
    <property type="component" value="Unassembled WGS sequence"/>
</dbReference>
<accession>A0ABV1HG32</accession>
<evidence type="ECO:0000256" key="8">
    <source>
        <dbReference type="SAM" id="Coils"/>
    </source>
</evidence>
<evidence type="ECO:0000256" key="3">
    <source>
        <dbReference type="ARBA" id="ARBA00018672"/>
    </source>
</evidence>
<organism evidence="11 12">
    <name type="scientific">Maccoyibacter intestinihominis</name>
    <dbReference type="NCBI Taxonomy" id="3133499"/>
    <lineage>
        <taxon>Bacteria</taxon>
        <taxon>Bacillati</taxon>
        <taxon>Bacillota</taxon>
        <taxon>Clostridia</taxon>
        <taxon>Lachnospirales</taxon>
        <taxon>Lachnospiraceae</taxon>
        <taxon>Maccoyibacter</taxon>
    </lineage>
</organism>
<keyword evidence="11" id="KW-0418">Kinase</keyword>
<dbReference type="RefSeq" id="WP_353531438.1">
    <property type="nucleotide sequence ID" value="NZ_JBBMEX010000015.1"/>
</dbReference>
<keyword evidence="11" id="KW-0808">Transferase</keyword>
<gene>
    <name evidence="11" type="ORF">WMO43_12540</name>
</gene>
<keyword evidence="9" id="KW-1133">Transmembrane helix</keyword>
<dbReference type="Gene3D" id="1.10.287.130">
    <property type="match status" value="1"/>
</dbReference>
<dbReference type="PROSITE" id="PS50110">
    <property type="entry name" value="RESPONSE_REGULATORY"/>
    <property type="match status" value="1"/>
</dbReference>
<feature type="transmembrane region" description="Helical" evidence="9">
    <location>
        <begin position="27"/>
        <end position="45"/>
    </location>
</feature>
<sequence length="227" mass="25834">MPRYFCLVLTVIYVIRYRSKLSQKKRILILIPMAVEIAVSVYQLFYPVSLISGFGIFLIMFSIYLIHESPDIQMAEELKEAKAKAEQANQAKSDFLASMSNEIRTPINAIIGMDEMILREYEDETLHRMRSMGDIPCKDMTVIILTANAVTGAREEYLEEGFTDFLAKPIDSTHLEKMLCTYLPKELLEEGMPQEHQDSSKKEETVSKDILDVDCGMGLIDGVMNES</sequence>
<dbReference type="InterPro" id="IPR036097">
    <property type="entry name" value="HisK_dim/P_sf"/>
</dbReference>
<evidence type="ECO:0000259" key="10">
    <source>
        <dbReference type="PROSITE" id="PS50110"/>
    </source>
</evidence>
<evidence type="ECO:0000313" key="11">
    <source>
        <dbReference type="EMBL" id="MEQ2558680.1"/>
    </source>
</evidence>
<name>A0ABV1HG32_9FIRM</name>
<dbReference type="PANTHER" id="PTHR45339:SF1">
    <property type="entry name" value="HYBRID SIGNAL TRANSDUCTION HISTIDINE KINASE J"/>
    <property type="match status" value="1"/>
</dbReference>
<comment type="catalytic activity">
    <reaction evidence="1">
        <text>ATP + protein L-histidine = ADP + protein N-phospho-L-histidine.</text>
        <dbReference type="EC" id="2.7.13.3"/>
    </reaction>
</comment>
<keyword evidence="8" id="KW-0175">Coiled coil</keyword>
<feature type="domain" description="Response regulatory" evidence="10">
    <location>
        <begin position="47"/>
        <end position="183"/>
    </location>
</feature>
<proteinExistence type="predicted"/>